<keyword evidence="11" id="KW-1185">Reference proteome</keyword>
<dbReference type="GO" id="GO:0005576">
    <property type="term" value="C:extracellular region"/>
    <property type="evidence" value="ECO:0007669"/>
    <property type="project" value="UniProtKB-SubCell"/>
</dbReference>
<reference evidence="10 11" key="1">
    <citation type="journal article" date="2017" name="Genome Biol. Evol.">
        <title>Phytophthora megakarya and P. palmivora, closely related causal agents of cacao black pod rot, underwent increases in genome sizes and gene numbers by different mechanisms.</title>
        <authorList>
            <person name="Ali S.S."/>
            <person name="Shao J."/>
            <person name="Lary D.J."/>
            <person name="Kronmiller B."/>
            <person name="Shen D."/>
            <person name="Strem M.D."/>
            <person name="Amoako-Attah I."/>
            <person name="Akrofi A.Y."/>
            <person name="Begoude B.A."/>
            <person name="Ten Hoopen G.M."/>
            <person name="Coulibaly K."/>
            <person name="Kebe B.I."/>
            <person name="Melnick R.L."/>
            <person name="Guiltinan M.J."/>
            <person name="Tyler B.M."/>
            <person name="Meinhardt L.W."/>
            <person name="Bailey B.A."/>
        </authorList>
    </citation>
    <scope>NUCLEOTIDE SEQUENCE [LARGE SCALE GENOMIC DNA]</scope>
    <source>
        <strain evidence="11">sbr112.9</strain>
    </source>
</reference>
<evidence type="ECO:0000256" key="6">
    <source>
        <dbReference type="RuleBase" id="RU368111"/>
    </source>
</evidence>
<dbReference type="Proteomes" id="UP000237271">
    <property type="component" value="Unassembled WGS sequence"/>
</dbReference>
<comment type="function">
    <text evidence="6">Induces local and distal defense responses (incompatible hypersensitive reaction) in plants from the solanaceae and cruciferae families. Elicits leaf necrosis and causes the accumulation of pathogenesis-related proteins. Might interact with the lipidic molecules of the plasma membrane.</text>
</comment>
<dbReference type="AlphaFoldDB" id="A0A2P4XYZ0"/>
<comment type="similarity">
    <text evidence="2 6">Belongs to the elicitin family.</text>
</comment>
<evidence type="ECO:0000256" key="1">
    <source>
        <dbReference type="ARBA" id="ARBA00004613"/>
    </source>
</evidence>
<dbReference type="OrthoDB" id="127256at2759"/>
<evidence type="ECO:0000256" key="8">
    <source>
        <dbReference type="SAM" id="Phobius"/>
    </source>
</evidence>
<evidence type="ECO:0000256" key="3">
    <source>
        <dbReference type="ARBA" id="ARBA00022525"/>
    </source>
</evidence>
<gene>
    <name evidence="10" type="ORF">PHPALM_12735</name>
</gene>
<dbReference type="SUPFAM" id="SSF48647">
    <property type="entry name" value="Fungal elicitin"/>
    <property type="match status" value="1"/>
</dbReference>
<keyword evidence="8" id="KW-0472">Membrane</keyword>
<evidence type="ECO:0000256" key="2">
    <source>
        <dbReference type="ARBA" id="ARBA00009544"/>
    </source>
</evidence>
<evidence type="ECO:0000256" key="4">
    <source>
        <dbReference type="ARBA" id="ARBA00022978"/>
    </source>
</evidence>
<evidence type="ECO:0000256" key="9">
    <source>
        <dbReference type="SAM" id="SignalP"/>
    </source>
</evidence>
<feature type="transmembrane region" description="Helical" evidence="8">
    <location>
        <begin position="162"/>
        <end position="180"/>
    </location>
</feature>
<keyword evidence="8" id="KW-1133">Transmembrane helix</keyword>
<comment type="caution">
    <text evidence="10">The sequence shown here is derived from an EMBL/GenBank/DDBJ whole genome shotgun (WGS) entry which is preliminary data.</text>
</comment>
<feature type="signal peptide" evidence="9">
    <location>
        <begin position="1"/>
        <end position="21"/>
    </location>
</feature>
<feature type="chain" id="PRO_5015111399" description="Elicitin" evidence="9">
    <location>
        <begin position="22"/>
        <end position="182"/>
    </location>
</feature>
<dbReference type="Pfam" id="PF00964">
    <property type="entry name" value="Elicitin"/>
    <property type="match status" value="1"/>
</dbReference>
<evidence type="ECO:0000256" key="5">
    <source>
        <dbReference type="ARBA" id="ARBA00023157"/>
    </source>
</evidence>
<keyword evidence="9" id="KW-0732">Signal</keyword>
<dbReference type="InterPro" id="IPR002200">
    <property type="entry name" value="Elicitin"/>
</dbReference>
<dbReference type="GO" id="GO:0052040">
    <property type="term" value="P:symbiont-mediated perturbation of host programmed cell death"/>
    <property type="evidence" value="ECO:0007669"/>
    <property type="project" value="UniProtKB-UniRule"/>
</dbReference>
<keyword evidence="3 6" id="KW-0964">Secreted</keyword>
<organism evidence="10 11">
    <name type="scientific">Phytophthora palmivora</name>
    <dbReference type="NCBI Taxonomy" id="4796"/>
    <lineage>
        <taxon>Eukaryota</taxon>
        <taxon>Sar</taxon>
        <taxon>Stramenopiles</taxon>
        <taxon>Oomycota</taxon>
        <taxon>Peronosporomycetes</taxon>
        <taxon>Peronosporales</taxon>
        <taxon>Peronosporaceae</taxon>
        <taxon>Phytophthora</taxon>
    </lineage>
</organism>
<dbReference type="InterPro" id="IPR036470">
    <property type="entry name" value="Elicitin_sf"/>
</dbReference>
<evidence type="ECO:0000256" key="7">
    <source>
        <dbReference type="SAM" id="MobiDB-lite"/>
    </source>
</evidence>
<name>A0A2P4XYZ0_9STRA</name>
<feature type="region of interest" description="Disordered" evidence="7">
    <location>
        <begin position="123"/>
        <end position="156"/>
    </location>
</feature>
<keyword evidence="4 6" id="KW-0928">Hypersensitive response elicitation</keyword>
<dbReference type="EMBL" id="NCKW01006788">
    <property type="protein sequence ID" value="POM70776.1"/>
    <property type="molecule type" value="Genomic_DNA"/>
</dbReference>
<sequence length="182" mass="18381">MKTSLLSALILLGALGITVTAEGVCDLESIHTALATDVKTKTKLAASEEKCLEDTDYDIFDVSSFPTLAQAKDAQASEDCSVLINLVNGNANVASQCTIEVNGTQVIYGHLISSFLNGKTGNESDSGSDSAGVSASASESESESGSNSSSASASTSSSSTTALSFVTYGAIAAIAVALLLPL</sequence>
<evidence type="ECO:0000313" key="11">
    <source>
        <dbReference type="Proteomes" id="UP000237271"/>
    </source>
</evidence>
<keyword evidence="8" id="KW-0812">Transmembrane</keyword>
<accession>A0A2P4XYZ0</accession>
<comment type="subcellular location">
    <subcellularLocation>
        <location evidence="1 6">Secreted</location>
    </subcellularLocation>
</comment>
<dbReference type="Gene3D" id="1.10.239.10">
    <property type="entry name" value="Elicitin domain"/>
    <property type="match status" value="1"/>
</dbReference>
<feature type="compositionally biased region" description="Low complexity" evidence="7">
    <location>
        <begin position="124"/>
        <end position="156"/>
    </location>
</feature>
<proteinExistence type="inferred from homology"/>
<protein>
    <recommendedName>
        <fullName evidence="6">Elicitin</fullName>
    </recommendedName>
</protein>
<evidence type="ECO:0000313" key="10">
    <source>
        <dbReference type="EMBL" id="POM70776.1"/>
    </source>
</evidence>
<keyword evidence="5 6" id="KW-1015">Disulfide bond</keyword>